<dbReference type="PROSITE" id="PS00028">
    <property type="entry name" value="ZINC_FINGER_C2H2_1"/>
    <property type="match status" value="2"/>
</dbReference>
<dbReference type="PROSITE" id="PS50157">
    <property type="entry name" value="ZINC_FINGER_C2H2_2"/>
    <property type="match status" value="2"/>
</dbReference>
<feature type="domain" description="C2H2-type" evidence="2">
    <location>
        <begin position="71"/>
        <end position="99"/>
    </location>
</feature>
<keyword evidence="1" id="KW-0862">Zinc</keyword>
<comment type="caution">
    <text evidence="3">The sequence shown here is derived from an EMBL/GenBank/DDBJ whole genome shotgun (WGS) entry which is preliminary data.</text>
</comment>
<keyword evidence="4" id="KW-1185">Reference proteome</keyword>
<reference evidence="3" key="1">
    <citation type="submission" date="2022-11" db="EMBL/GenBank/DDBJ databases">
        <authorList>
            <person name="Petersen C."/>
        </authorList>
    </citation>
    <scope>NUCLEOTIDE SEQUENCE</scope>
    <source>
        <strain evidence="3">IBT 30069</strain>
    </source>
</reference>
<accession>A0A9W9FIX5</accession>
<dbReference type="InterPro" id="IPR013087">
    <property type="entry name" value="Znf_C2H2_type"/>
</dbReference>
<dbReference type="AlphaFoldDB" id="A0A9W9FIX5"/>
<gene>
    <name evidence="3" type="ORF">N7456_007088</name>
</gene>
<dbReference type="GO" id="GO:0008270">
    <property type="term" value="F:zinc ion binding"/>
    <property type="evidence" value="ECO:0007669"/>
    <property type="project" value="UniProtKB-KW"/>
</dbReference>
<dbReference type="EMBL" id="JAPQKH010000004">
    <property type="protein sequence ID" value="KAJ5101036.1"/>
    <property type="molecule type" value="Genomic_DNA"/>
</dbReference>
<proteinExistence type="predicted"/>
<name>A0A9W9FIX5_9EURO</name>
<feature type="domain" description="C2H2-type" evidence="2">
    <location>
        <begin position="104"/>
        <end position="132"/>
    </location>
</feature>
<evidence type="ECO:0000313" key="4">
    <source>
        <dbReference type="Proteomes" id="UP001149165"/>
    </source>
</evidence>
<dbReference type="Gene3D" id="3.30.160.60">
    <property type="entry name" value="Classic Zinc Finger"/>
    <property type="match status" value="1"/>
</dbReference>
<protein>
    <recommendedName>
        <fullName evidence="2">C2H2-type domain-containing protein</fullName>
    </recommendedName>
</protein>
<evidence type="ECO:0000313" key="3">
    <source>
        <dbReference type="EMBL" id="KAJ5101036.1"/>
    </source>
</evidence>
<keyword evidence="1" id="KW-0863">Zinc-finger</keyword>
<dbReference type="SMART" id="SM00355">
    <property type="entry name" value="ZnF_C2H2"/>
    <property type="match status" value="2"/>
</dbReference>
<sequence>MAKHTTPVSLPLLFAEAFPCRLNHIKTEWCKSSRDLKPDAVLQLAVLLSNIEQILKIEYLPVGPPPIVSKPTCVLCSRVYTRVNDLNHHIKNTHPYLKPIVEAKTCHSCRKEYTSHKKLVSHERAVHKAAYQSRAEFTWPGFVQLDSREGKPRVPCSNVSYKILIECLAQKSFLETLHGGRQDSKIYNFIGEAADMTPASLDTFDTAERREFDEQCNIDNPLRLQYDSGFYGDLTSLLFPDTSAVFESSVPFPSGYHF</sequence>
<reference evidence="3" key="2">
    <citation type="journal article" date="2023" name="IMA Fungus">
        <title>Comparative genomic study of the Penicillium genus elucidates a diverse pangenome and 15 lateral gene transfer events.</title>
        <authorList>
            <person name="Petersen C."/>
            <person name="Sorensen T."/>
            <person name="Nielsen M.R."/>
            <person name="Sondergaard T.E."/>
            <person name="Sorensen J.L."/>
            <person name="Fitzpatrick D.A."/>
            <person name="Frisvad J.C."/>
            <person name="Nielsen K.L."/>
        </authorList>
    </citation>
    <scope>NUCLEOTIDE SEQUENCE</scope>
    <source>
        <strain evidence="3">IBT 30069</strain>
    </source>
</reference>
<keyword evidence="1" id="KW-0479">Metal-binding</keyword>
<dbReference type="Proteomes" id="UP001149165">
    <property type="component" value="Unassembled WGS sequence"/>
</dbReference>
<dbReference type="OrthoDB" id="6077919at2759"/>
<evidence type="ECO:0000259" key="2">
    <source>
        <dbReference type="PROSITE" id="PS50157"/>
    </source>
</evidence>
<evidence type="ECO:0000256" key="1">
    <source>
        <dbReference type="PROSITE-ProRule" id="PRU00042"/>
    </source>
</evidence>
<organism evidence="3 4">
    <name type="scientific">Penicillium angulare</name>
    <dbReference type="NCBI Taxonomy" id="116970"/>
    <lineage>
        <taxon>Eukaryota</taxon>
        <taxon>Fungi</taxon>
        <taxon>Dikarya</taxon>
        <taxon>Ascomycota</taxon>
        <taxon>Pezizomycotina</taxon>
        <taxon>Eurotiomycetes</taxon>
        <taxon>Eurotiomycetidae</taxon>
        <taxon>Eurotiales</taxon>
        <taxon>Aspergillaceae</taxon>
        <taxon>Penicillium</taxon>
    </lineage>
</organism>